<feature type="compositionally biased region" description="Low complexity" evidence="3">
    <location>
        <begin position="627"/>
        <end position="637"/>
    </location>
</feature>
<dbReference type="Gene3D" id="1.10.150.50">
    <property type="entry name" value="Transcription Factor, Ets-1"/>
    <property type="match status" value="1"/>
</dbReference>
<feature type="domain" description="SH3" evidence="4">
    <location>
        <begin position="340"/>
        <end position="401"/>
    </location>
</feature>
<feature type="region of interest" description="Disordered" evidence="3">
    <location>
        <begin position="496"/>
        <end position="547"/>
    </location>
</feature>
<feature type="region of interest" description="Disordered" evidence="3">
    <location>
        <begin position="239"/>
        <end position="259"/>
    </location>
</feature>
<dbReference type="PROSITE" id="PS50105">
    <property type="entry name" value="SAM_DOMAIN"/>
    <property type="match status" value="1"/>
</dbReference>
<dbReference type="SUPFAM" id="SSF47769">
    <property type="entry name" value="SAM/Pointed domain"/>
    <property type="match status" value="1"/>
</dbReference>
<organism evidence="6">
    <name type="scientific">Aedes aegypti</name>
    <name type="common">Yellowfever mosquito</name>
    <name type="synonym">Culex aegypti</name>
    <dbReference type="NCBI Taxonomy" id="7159"/>
    <lineage>
        <taxon>Eukaryota</taxon>
        <taxon>Metazoa</taxon>
        <taxon>Ecdysozoa</taxon>
        <taxon>Arthropoda</taxon>
        <taxon>Hexapoda</taxon>
        <taxon>Insecta</taxon>
        <taxon>Pterygota</taxon>
        <taxon>Neoptera</taxon>
        <taxon>Endopterygota</taxon>
        <taxon>Diptera</taxon>
        <taxon>Nematocera</taxon>
        <taxon>Culicoidea</taxon>
        <taxon>Culicidae</taxon>
        <taxon>Culicinae</taxon>
        <taxon>Aedini</taxon>
        <taxon>Aedes</taxon>
        <taxon>Stegomyia</taxon>
    </lineage>
</organism>
<dbReference type="Pfam" id="PF07653">
    <property type="entry name" value="SH3_2"/>
    <property type="match status" value="1"/>
</dbReference>
<evidence type="ECO:0000256" key="1">
    <source>
        <dbReference type="ARBA" id="ARBA00022443"/>
    </source>
</evidence>
<dbReference type="InterPro" id="IPR001660">
    <property type="entry name" value="SAM"/>
</dbReference>
<dbReference type="InterPro" id="IPR001452">
    <property type="entry name" value="SH3_domain"/>
</dbReference>
<sequence length="644" mass="69745">MQILRDIRQGLLQLNRDSRVEVSVEDKELLNFHNQFIILRNTNKTIGFFLLIFQTTPTFTNVMRMPHQGHWYDEPPYESDPDDFLMSGMRHAGPSATIQGGRVCYTSNGREGQGVISLRSAGDISIPQRGPIRRGLIVPQQPPNPPTIIPLKHARSHDRESGDYAGSISDLHSVTSRLSQVSIGTNNCTARYRTLSGGLGDESPSPSPTPSSEYDDILLQKQLAAAHQHHHHQLQVGDHLLHQNGGSGGSSGIGSQSGQTLRKSIAKLLGFQRNQQNERISRNNRDYSNCLDSINDQTTFQHSASSVESLPSASGSSTQALVRPGSPHSSLSAEDRTTMIPICRAIALIDSNPNPYDKEALRFKKGDIIDVLSMNASGVWRGYANGRLGHFKFISVEVLPDHPVKPYSTGKLLSRNRLPTSCPTSVEELLLRIGLKEYTSVFVLNGYEDLELFKELEPSDLDYLGIGNTEHRAKILAAVQLLHDLDCKYLPVAGSSSENDEGLRHQTSPFGRRHFPRDSGCYEGSPVPSSQQSNHHHLSSDNDTNNLDSVVAQCSNEILKRVEGARRFKTSDGSGNVAKTMNRATKKGGLLGGSGNGGGVVGGDDMTIRSSGGSGGGGGALSEKSSDSGVSSSSLSSGPIKNNL</sequence>
<feature type="region of interest" description="Disordered" evidence="3">
    <location>
        <begin position="134"/>
        <end position="167"/>
    </location>
</feature>
<feature type="compositionally biased region" description="Low complexity" evidence="3">
    <location>
        <begin position="303"/>
        <end position="317"/>
    </location>
</feature>
<proteinExistence type="evidence at transcript level"/>
<feature type="compositionally biased region" description="Gly residues" evidence="3">
    <location>
        <begin position="589"/>
        <end position="602"/>
    </location>
</feature>
<keyword evidence="1 2" id="KW-0728">SH3 domain</keyword>
<dbReference type="InterPro" id="IPR051725">
    <property type="entry name" value="SAM-SH3_domain_protein"/>
</dbReference>
<feature type="region of interest" description="Disordered" evidence="3">
    <location>
        <begin position="569"/>
        <end position="644"/>
    </location>
</feature>
<accession>A0A0P6J0D7</accession>
<dbReference type="PANTHER" id="PTHR12301:SF10">
    <property type="match status" value="1"/>
</dbReference>
<evidence type="ECO:0000256" key="3">
    <source>
        <dbReference type="SAM" id="MobiDB-lite"/>
    </source>
</evidence>
<dbReference type="EMBL" id="GDUN01000428">
    <property type="protein sequence ID" value="JAN95491.1"/>
    <property type="molecule type" value="mRNA"/>
</dbReference>
<evidence type="ECO:0000259" key="4">
    <source>
        <dbReference type="PROSITE" id="PS50002"/>
    </source>
</evidence>
<dbReference type="Pfam" id="PF00536">
    <property type="entry name" value="SAM_1"/>
    <property type="match status" value="1"/>
</dbReference>
<dbReference type="SUPFAM" id="SSF50044">
    <property type="entry name" value="SH3-domain"/>
    <property type="match status" value="1"/>
</dbReference>
<dbReference type="SMART" id="SM00454">
    <property type="entry name" value="SAM"/>
    <property type="match status" value="1"/>
</dbReference>
<evidence type="ECO:0000259" key="5">
    <source>
        <dbReference type="PROSITE" id="PS50105"/>
    </source>
</evidence>
<reference evidence="6" key="1">
    <citation type="journal article" date="2016" name="PLoS ONE">
        <title>A Deep Insight into the Sialome of Male and Female Aedes aegypti Mosquitoes.</title>
        <authorList>
            <person name="Ribeiro J.M."/>
            <person name="Martin-Martin I."/>
            <person name="Arca B."/>
            <person name="Calvo E."/>
        </authorList>
    </citation>
    <scope>NUCLEOTIDE SEQUENCE</scope>
    <source>
        <strain evidence="6">Liverpool</strain>
        <tissue evidence="6">Salivary glands</tissue>
    </source>
</reference>
<feature type="region of interest" description="Disordered" evidence="3">
    <location>
        <begin position="194"/>
        <end position="213"/>
    </location>
</feature>
<dbReference type="PROSITE" id="PS50002">
    <property type="entry name" value="SH3"/>
    <property type="match status" value="1"/>
</dbReference>
<dbReference type="VEuPathDB" id="VectorBase:AAEL022637"/>
<evidence type="ECO:0000313" key="6">
    <source>
        <dbReference type="EMBL" id="JAN95491.1"/>
    </source>
</evidence>
<dbReference type="PANTHER" id="PTHR12301">
    <property type="entry name" value="SAM-DOMAIN, SH3 AND NUCLEAR LOCALIZATION SIGNALS PROTEIN RELATED"/>
    <property type="match status" value="1"/>
</dbReference>
<feature type="domain" description="SAM" evidence="5">
    <location>
        <begin position="425"/>
        <end position="485"/>
    </location>
</feature>
<dbReference type="InterPro" id="IPR013761">
    <property type="entry name" value="SAM/pointed_sf"/>
</dbReference>
<name>A0A0P6J0D7_AEDAE</name>
<dbReference type="AlphaFoldDB" id="A0A0P6J0D7"/>
<feature type="region of interest" description="Disordered" evidence="3">
    <location>
        <begin position="302"/>
        <end position="334"/>
    </location>
</feature>
<dbReference type="InterPro" id="IPR036028">
    <property type="entry name" value="SH3-like_dom_sf"/>
</dbReference>
<dbReference type="Gene3D" id="2.30.30.40">
    <property type="entry name" value="SH3 Domains"/>
    <property type="match status" value="1"/>
</dbReference>
<evidence type="ECO:0000256" key="2">
    <source>
        <dbReference type="PROSITE-ProRule" id="PRU00192"/>
    </source>
</evidence>
<feature type="compositionally biased region" description="Polar residues" evidence="3">
    <location>
        <begin position="571"/>
        <end position="583"/>
    </location>
</feature>
<protein>
    <submittedName>
        <fullName evidence="6">Uncharacterized protein</fullName>
    </submittedName>
</protein>